<dbReference type="AlphaFoldDB" id="A0A6C0FCL9"/>
<protein>
    <submittedName>
        <fullName evidence="1">Uncharacterized protein</fullName>
    </submittedName>
</protein>
<dbReference type="EMBL" id="MN738829">
    <property type="protein sequence ID" value="QHT38299.1"/>
    <property type="molecule type" value="Genomic_DNA"/>
</dbReference>
<sequence length="222" mass="25079">MVKLTEWDVLVNGRKGDSTREIWDFPDPINSSTYESITYAGKSYSVCKHKGRTSSQMTEIAKILAEYQKNNDKIMAKIAARKKKDYSEKENKQLELVLKHHGKNSKKIAELNPKNGGFAGMNKPYEITLEDSSTTFPIGPTVNKCTGVIERSGTVCKLIGGVVPYLRPSYRIIYINVNTLRRYDHRLLVHELAHTAANHVMYRPSDHGADFNSAEALLKKFS</sequence>
<evidence type="ECO:0000313" key="1">
    <source>
        <dbReference type="EMBL" id="QHT38299.1"/>
    </source>
</evidence>
<proteinExistence type="predicted"/>
<organism evidence="1">
    <name type="scientific">viral metagenome</name>
    <dbReference type="NCBI Taxonomy" id="1070528"/>
    <lineage>
        <taxon>unclassified sequences</taxon>
        <taxon>metagenomes</taxon>
        <taxon>organismal metagenomes</taxon>
    </lineage>
</organism>
<accession>A0A6C0FCL9</accession>
<name>A0A6C0FCL9_9ZZZZ</name>
<reference evidence="1" key="1">
    <citation type="journal article" date="2020" name="Nature">
        <title>Giant virus diversity and host interactions through global metagenomics.</title>
        <authorList>
            <person name="Schulz F."/>
            <person name="Roux S."/>
            <person name="Paez-Espino D."/>
            <person name="Jungbluth S."/>
            <person name="Walsh D.A."/>
            <person name="Denef V.J."/>
            <person name="McMahon K.D."/>
            <person name="Konstantinidis K.T."/>
            <person name="Eloe-Fadrosh E.A."/>
            <person name="Kyrpides N.C."/>
            <person name="Woyke T."/>
        </authorList>
    </citation>
    <scope>NUCLEOTIDE SEQUENCE</scope>
    <source>
        <strain evidence="1">GVMAG-S-ERX556101-89</strain>
    </source>
</reference>